<reference evidence="1" key="1">
    <citation type="journal article" date="2020" name="J Insects Food Feed">
        <title>The yellow mealworm (Tenebrio molitor) genome: a resource for the emerging insects as food and feed industry.</title>
        <authorList>
            <person name="Eriksson T."/>
            <person name="Andere A."/>
            <person name="Kelstrup H."/>
            <person name="Emery V."/>
            <person name="Picard C."/>
        </authorList>
    </citation>
    <scope>NUCLEOTIDE SEQUENCE</scope>
    <source>
        <strain evidence="1">Stoneville</strain>
        <tissue evidence="1">Whole head</tissue>
    </source>
</reference>
<sequence>MAAKDAQKRECDARCGTEMRQGEAPWFGVYQCFHCCDARTSDVPTPTVTIAHPNLSGHLIFDEQYHRPHRQADHGLHHRLHYGRFQTERFCGLGSRRVLTVQVVPGLTGRCRIYPPASQEQW</sequence>
<gene>
    <name evidence="1" type="ORF">GEV33_005501</name>
</gene>
<dbReference type="Proteomes" id="UP000719412">
    <property type="component" value="Unassembled WGS sequence"/>
</dbReference>
<dbReference type="EMBL" id="JABDTM020019856">
    <property type="protein sequence ID" value="KAH0817290.1"/>
    <property type="molecule type" value="Genomic_DNA"/>
</dbReference>
<proteinExistence type="predicted"/>
<organism evidence="1 2">
    <name type="scientific">Tenebrio molitor</name>
    <name type="common">Yellow mealworm beetle</name>
    <dbReference type="NCBI Taxonomy" id="7067"/>
    <lineage>
        <taxon>Eukaryota</taxon>
        <taxon>Metazoa</taxon>
        <taxon>Ecdysozoa</taxon>
        <taxon>Arthropoda</taxon>
        <taxon>Hexapoda</taxon>
        <taxon>Insecta</taxon>
        <taxon>Pterygota</taxon>
        <taxon>Neoptera</taxon>
        <taxon>Endopterygota</taxon>
        <taxon>Coleoptera</taxon>
        <taxon>Polyphaga</taxon>
        <taxon>Cucujiformia</taxon>
        <taxon>Tenebrionidae</taxon>
        <taxon>Tenebrio</taxon>
    </lineage>
</organism>
<keyword evidence="2" id="KW-1185">Reference proteome</keyword>
<accession>A0A8J6HMF3</accession>
<reference evidence="1" key="2">
    <citation type="submission" date="2021-08" db="EMBL/GenBank/DDBJ databases">
        <authorList>
            <person name="Eriksson T."/>
        </authorList>
    </citation>
    <scope>NUCLEOTIDE SEQUENCE</scope>
    <source>
        <strain evidence="1">Stoneville</strain>
        <tissue evidence="1">Whole head</tissue>
    </source>
</reference>
<evidence type="ECO:0000313" key="2">
    <source>
        <dbReference type="Proteomes" id="UP000719412"/>
    </source>
</evidence>
<name>A0A8J6HMF3_TENMO</name>
<evidence type="ECO:0000313" key="1">
    <source>
        <dbReference type="EMBL" id="KAH0817290.1"/>
    </source>
</evidence>
<comment type="caution">
    <text evidence="1">The sequence shown here is derived from an EMBL/GenBank/DDBJ whole genome shotgun (WGS) entry which is preliminary data.</text>
</comment>
<protein>
    <submittedName>
        <fullName evidence="1">Uncharacterized protein</fullName>
    </submittedName>
</protein>
<dbReference type="AlphaFoldDB" id="A0A8J6HMF3"/>